<dbReference type="GO" id="GO:0051213">
    <property type="term" value="F:dioxygenase activity"/>
    <property type="evidence" value="ECO:0007669"/>
    <property type="project" value="UniProtKB-KW"/>
</dbReference>
<proteinExistence type="inferred from homology"/>
<evidence type="ECO:0000256" key="3">
    <source>
        <dbReference type="ARBA" id="ARBA00022723"/>
    </source>
</evidence>
<dbReference type="Gene3D" id="3.60.130.10">
    <property type="entry name" value="Clavaminate synthase-like"/>
    <property type="match status" value="1"/>
</dbReference>
<evidence type="ECO:0000256" key="4">
    <source>
        <dbReference type="ARBA" id="ARBA00022964"/>
    </source>
</evidence>
<dbReference type="InterPro" id="IPR042098">
    <property type="entry name" value="TauD-like_sf"/>
</dbReference>
<keyword evidence="6" id="KW-0408">Iron</keyword>
<protein>
    <submittedName>
        <fullName evidence="8">Putative dioxygenase</fullName>
    </submittedName>
</protein>
<dbReference type="Pfam" id="PF02668">
    <property type="entry name" value="TauD"/>
    <property type="match status" value="1"/>
</dbReference>
<sequence length="177" mass="20144">MKSAPGLTPFFCCSQLYEELMREDERQMADNSWVEYAAFPQGKELTEGEVKGPRPDEAKIRRYPMVWVNPATGRKCFQVQSNAARKLFIRRSPGDEVRVVDDLVGVRRILLDIQLRILKPEYILIPPEEEGDLLLWDNWATMHSRVDYPARYGPKLCHQAGTNAKTVPVGPAAAPVF</sequence>
<reference evidence="8 9" key="1">
    <citation type="journal article" date="2019" name="Sci. Rep.">
        <title>Colletotrichum shisoi sp. nov., an anthracnose pathogen of Perilla frutescens in Japan: molecular phylogenetic, morphological and genomic evidence.</title>
        <authorList>
            <person name="Gan P."/>
            <person name="Tsushima A."/>
            <person name="Hiroyama R."/>
            <person name="Narusaka M."/>
            <person name="Takano Y."/>
            <person name="Narusaka Y."/>
            <person name="Kawaradani M."/>
            <person name="Damm U."/>
            <person name="Shirasu K."/>
        </authorList>
    </citation>
    <scope>NUCLEOTIDE SEQUENCE [LARGE SCALE GENOMIC DNA]</scope>
    <source>
        <strain evidence="8 9">PG-2018a</strain>
    </source>
</reference>
<dbReference type="PANTHER" id="PTHR43779">
    <property type="entry name" value="DIOXYGENASE RV0097-RELATED"/>
    <property type="match status" value="1"/>
</dbReference>
<dbReference type="SUPFAM" id="SSF51197">
    <property type="entry name" value="Clavaminate synthase-like"/>
    <property type="match status" value="1"/>
</dbReference>
<evidence type="ECO:0000313" key="8">
    <source>
        <dbReference type="EMBL" id="TQN73512.1"/>
    </source>
</evidence>
<comment type="cofactor">
    <cofactor evidence="1">
        <name>Fe(2+)</name>
        <dbReference type="ChEBI" id="CHEBI:29033"/>
    </cofactor>
</comment>
<dbReference type="EMBL" id="PUHP01000091">
    <property type="protein sequence ID" value="TQN73512.1"/>
    <property type="molecule type" value="Genomic_DNA"/>
</dbReference>
<evidence type="ECO:0000256" key="2">
    <source>
        <dbReference type="ARBA" id="ARBA00005896"/>
    </source>
</evidence>
<comment type="caution">
    <text evidence="8">The sequence shown here is derived from an EMBL/GenBank/DDBJ whole genome shotgun (WGS) entry which is preliminary data.</text>
</comment>
<evidence type="ECO:0000256" key="1">
    <source>
        <dbReference type="ARBA" id="ARBA00001954"/>
    </source>
</evidence>
<keyword evidence="9" id="KW-1185">Reference proteome</keyword>
<accession>A0A5Q4C2E6</accession>
<evidence type="ECO:0000313" key="9">
    <source>
        <dbReference type="Proteomes" id="UP000326340"/>
    </source>
</evidence>
<gene>
    <name evidence="8" type="ORF">CSHISOI_01975</name>
</gene>
<evidence type="ECO:0000259" key="7">
    <source>
        <dbReference type="Pfam" id="PF02668"/>
    </source>
</evidence>
<feature type="domain" description="TauD/TfdA-like" evidence="7">
    <location>
        <begin position="6"/>
        <end position="150"/>
    </location>
</feature>
<evidence type="ECO:0000256" key="5">
    <source>
        <dbReference type="ARBA" id="ARBA00023002"/>
    </source>
</evidence>
<organism evidence="8 9">
    <name type="scientific">Colletotrichum shisoi</name>
    <dbReference type="NCBI Taxonomy" id="2078593"/>
    <lineage>
        <taxon>Eukaryota</taxon>
        <taxon>Fungi</taxon>
        <taxon>Dikarya</taxon>
        <taxon>Ascomycota</taxon>
        <taxon>Pezizomycotina</taxon>
        <taxon>Sordariomycetes</taxon>
        <taxon>Hypocreomycetidae</taxon>
        <taxon>Glomerellales</taxon>
        <taxon>Glomerellaceae</taxon>
        <taxon>Colletotrichum</taxon>
        <taxon>Colletotrichum destructivum species complex</taxon>
    </lineage>
</organism>
<keyword evidence="5" id="KW-0560">Oxidoreductase</keyword>
<dbReference type="PANTHER" id="PTHR43779:SF2">
    <property type="entry name" value="ALPHA-KETOGLUTARATE-DEPENDENT XANTHINE DIOXYGENASE XAN1"/>
    <property type="match status" value="1"/>
</dbReference>
<dbReference type="Proteomes" id="UP000326340">
    <property type="component" value="Unassembled WGS sequence"/>
</dbReference>
<evidence type="ECO:0000256" key="6">
    <source>
        <dbReference type="ARBA" id="ARBA00023004"/>
    </source>
</evidence>
<keyword evidence="3" id="KW-0479">Metal-binding</keyword>
<dbReference type="AlphaFoldDB" id="A0A5Q4C2E6"/>
<dbReference type="InterPro" id="IPR051178">
    <property type="entry name" value="TfdA_dioxygenase"/>
</dbReference>
<name>A0A5Q4C2E6_9PEZI</name>
<dbReference type="InterPro" id="IPR003819">
    <property type="entry name" value="TauD/TfdA-like"/>
</dbReference>
<dbReference type="GO" id="GO:0046872">
    <property type="term" value="F:metal ion binding"/>
    <property type="evidence" value="ECO:0007669"/>
    <property type="project" value="UniProtKB-KW"/>
</dbReference>
<comment type="similarity">
    <text evidence="2">Belongs to the TfdA dioxygenase family.</text>
</comment>
<dbReference type="OrthoDB" id="93019at2759"/>
<keyword evidence="4 8" id="KW-0223">Dioxygenase</keyword>